<gene>
    <name evidence="2" type="ORF">FHT02_000305</name>
</gene>
<protein>
    <recommendedName>
        <fullName evidence="1">TadE-like domain-containing protein</fullName>
    </recommendedName>
</protein>
<dbReference type="EMBL" id="JACIJF010000001">
    <property type="protein sequence ID" value="MBB5709099.1"/>
    <property type="molecule type" value="Genomic_DNA"/>
</dbReference>
<feature type="domain" description="TadE-like" evidence="1">
    <location>
        <begin position="27"/>
        <end position="64"/>
    </location>
</feature>
<dbReference type="Pfam" id="PF07811">
    <property type="entry name" value="TadE"/>
    <property type="match status" value="1"/>
</dbReference>
<evidence type="ECO:0000313" key="3">
    <source>
        <dbReference type="Proteomes" id="UP000527143"/>
    </source>
</evidence>
<name>A0A840YAN3_9SPHN</name>
<organism evidence="2 3">
    <name type="scientific">Sphingomonas xinjiangensis</name>
    <dbReference type="NCBI Taxonomy" id="643568"/>
    <lineage>
        <taxon>Bacteria</taxon>
        <taxon>Pseudomonadati</taxon>
        <taxon>Pseudomonadota</taxon>
        <taxon>Alphaproteobacteria</taxon>
        <taxon>Sphingomonadales</taxon>
        <taxon>Sphingomonadaceae</taxon>
        <taxon>Sphingomonas</taxon>
    </lineage>
</organism>
<evidence type="ECO:0000313" key="2">
    <source>
        <dbReference type="EMBL" id="MBB5709099.1"/>
    </source>
</evidence>
<evidence type="ECO:0000259" key="1">
    <source>
        <dbReference type="Pfam" id="PF07811"/>
    </source>
</evidence>
<sequence length="217" mass="23258">MIYCSDRLTRVGALLAHSRSLFTEKTGVTIVEFGLCLPLFVSLAMMGVETVNFAYAHQKMGDIATLTADNISRIRLGISEEDITETLNGIKQTAGNLNFPENGRIIVSSVQPVTNAAKVVANQKIRWQRCSGALNVTSSYGRQGDLLGAAGMGPSDNKIAASEGSELIFVEVVYTYQPLISPQLLGNRTIRNIVAMNVRERTANDVSATGAVSSCAT</sequence>
<dbReference type="AlphaFoldDB" id="A0A840YAN3"/>
<comment type="caution">
    <text evidence="2">The sequence shown here is derived from an EMBL/GenBank/DDBJ whole genome shotgun (WGS) entry which is preliminary data.</text>
</comment>
<accession>A0A840YAN3</accession>
<dbReference type="InterPro" id="IPR012495">
    <property type="entry name" value="TadE-like_dom"/>
</dbReference>
<keyword evidence="3" id="KW-1185">Reference proteome</keyword>
<proteinExistence type="predicted"/>
<dbReference type="Proteomes" id="UP000527143">
    <property type="component" value="Unassembled WGS sequence"/>
</dbReference>
<reference evidence="2 3" key="1">
    <citation type="submission" date="2020-08" db="EMBL/GenBank/DDBJ databases">
        <title>Genomic Encyclopedia of Type Strains, Phase IV (KMG-IV): sequencing the most valuable type-strain genomes for metagenomic binning, comparative biology and taxonomic classification.</title>
        <authorList>
            <person name="Goeker M."/>
        </authorList>
    </citation>
    <scope>NUCLEOTIDE SEQUENCE [LARGE SCALE GENOMIC DNA]</scope>
    <source>
        <strain evidence="2 3">DSM 26736</strain>
    </source>
</reference>
<dbReference type="RefSeq" id="WP_184083524.1">
    <property type="nucleotide sequence ID" value="NZ_JACIJF010000001.1"/>
</dbReference>